<evidence type="ECO:0000256" key="8">
    <source>
        <dbReference type="ARBA" id="ARBA00022840"/>
    </source>
</evidence>
<dbReference type="SUPFAM" id="SSF111331">
    <property type="entry name" value="NAD kinase/diacylglycerol kinase-like"/>
    <property type="match status" value="1"/>
</dbReference>
<evidence type="ECO:0000256" key="11">
    <source>
        <dbReference type="ARBA" id="ARBA00023209"/>
    </source>
</evidence>
<dbReference type="Gene3D" id="2.60.200.40">
    <property type="match status" value="1"/>
</dbReference>
<keyword evidence="8" id="KW-0067">ATP-binding</keyword>
<dbReference type="Pfam" id="PF19279">
    <property type="entry name" value="YegS_C"/>
    <property type="match status" value="1"/>
</dbReference>
<evidence type="ECO:0000256" key="4">
    <source>
        <dbReference type="ARBA" id="ARBA00022679"/>
    </source>
</evidence>
<evidence type="ECO:0000256" key="10">
    <source>
        <dbReference type="ARBA" id="ARBA00023098"/>
    </source>
</evidence>
<reference evidence="15" key="1">
    <citation type="journal article" date="2019" name="Int. J. Syst. Evol. Microbiol.">
        <title>The Global Catalogue of Microorganisms (GCM) 10K type strain sequencing project: providing services to taxonomists for standard genome sequencing and annotation.</title>
        <authorList>
            <consortium name="The Broad Institute Genomics Platform"/>
            <consortium name="The Broad Institute Genome Sequencing Center for Infectious Disease"/>
            <person name="Wu L."/>
            <person name="Ma J."/>
        </authorList>
    </citation>
    <scope>NUCLEOTIDE SEQUENCE [LARGE SCALE GENOMIC DNA]</scope>
    <source>
        <strain evidence="15">CGMCC 1.12151</strain>
    </source>
</reference>
<keyword evidence="7 14" id="KW-0418">Kinase</keyword>
<sequence length="309" mass="33930">MQKIDMNIIFIINPQAGNGAALSAWHRFSKTIDFEYEQYVTEYPGHALQLVEAFKARGRDILVIGFGGDGTMREIAAAAAGSKHVIVASIAAGSGNDFARAYGCFYSAEEIQQYVQHAQTQDTDIGEVLGHNCQLFASSSGIGFDAAVAQAVNRSRIKQWLNKIRLGKLSYFLFVVSTLMTFRTFQLTVESNGEIVNFDRVWLATVSNQPFFGGGMKISPQSKADDGVLELTVVHHLSRLKLLAVFGTVFSGSHTRFQEVVQLSSASFTLSTGHAVPRHVDGDDAGLTKADKLLTYRVAEEKWRQAKLQ</sequence>
<comment type="similarity">
    <text evidence="2">Belongs to the diacylglycerol/lipid kinase family.</text>
</comment>
<proteinExistence type="inferred from homology"/>
<keyword evidence="12" id="KW-1208">Phospholipid metabolism</keyword>
<dbReference type="InterPro" id="IPR001206">
    <property type="entry name" value="Diacylglycerol_kinase_cat_dom"/>
</dbReference>
<evidence type="ECO:0000313" key="15">
    <source>
        <dbReference type="Proteomes" id="UP001595932"/>
    </source>
</evidence>
<keyword evidence="5" id="KW-0479">Metal-binding</keyword>
<keyword evidence="11" id="KW-0594">Phospholipid biosynthesis</keyword>
<dbReference type="Pfam" id="PF00781">
    <property type="entry name" value="DAGK_cat"/>
    <property type="match status" value="1"/>
</dbReference>
<feature type="domain" description="DAGKc" evidence="13">
    <location>
        <begin position="3"/>
        <end position="132"/>
    </location>
</feature>
<keyword evidence="3" id="KW-0444">Lipid biosynthesis</keyword>
<comment type="caution">
    <text evidence="14">The sequence shown here is derived from an EMBL/GenBank/DDBJ whole genome shotgun (WGS) entry which is preliminary data.</text>
</comment>
<dbReference type="NCBIfam" id="TIGR00147">
    <property type="entry name" value="YegS/Rv2252/BmrU family lipid kinase"/>
    <property type="match status" value="1"/>
</dbReference>
<evidence type="ECO:0000256" key="9">
    <source>
        <dbReference type="ARBA" id="ARBA00022842"/>
    </source>
</evidence>
<organism evidence="14 15">
    <name type="scientific">Planococcus dechangensis</name>
    <dbReference type="NCBI Taxonomy" id="1176255"/>
    <lineage>
        <taxon>Bacteria</taxon>
        <taxon>Bacillati</taxon>
        <taxon>Bacillota</taxon>
        <taxon>Bacilli</taxon>
        <taxon>Bacillales</taxon>
        <taxon>Caryophanaceae</taxon>
        <taxon>Planococcus</taxon>
    </lineage>
</organism>
<evidence type="ECO:0000256" key="2">
    <source>
        <dbReference type="ARBA" id="ARBA00005983"/>
    </source>
</evidence>
<dbReference type="Gene3D" id="3.40.50.10330">
    <property type="entry name" value="Probable inorganic polyphosphate/atp-NAD kinase, domain 1"/>
    <property type="match status" value="1"/>
</dbReference>
<dbReference type="PROSITE" id="PS50146">
    <property type="entry name" value="DAGK"/>
    <property type="match status" value="1"/>
</dbReference>
<keyword evidence="15" id="KW-1185">Reference proteome</keyword>
<dbReference type="EMBL" id="JBHSGL010000016">
    <property type="protein sequence ID" value="MFC4714458.1"/>
    <property type="molecule type" value="Genomic_DNA"/>
</dbReference>
<keyword evidence="10" id="KW-0443">Lipid metabolism</keyword>
<dbReference type="GO" id="GO:0016301">
    <property type="term" value="F:kinase activity"/>
    <property type="evidence" value="ECO:0007669"/>
    <property type="project" value="UniProtKB-KW"/>
</dbReference>
<evidence type="ECO:0000256" key="1">
    <source>
        <dbReference type="ARBA" id="ARBA00001946"/>
    </source>
</evidence>
<gene>
    <name evidence="14" type="ORF">ACFO5U_16585</name>
</gene>
<evidence type="ECO:0000313" key="14">
    <source>
        <dbReference type="EMBL" id="MFC4714458.1"/>
    </source>
</evidence>
<dbReference type="InterPro" id="IPR005218">
    <property type="entry name" value="Diacylglycerol/lipid_kinase"/>
</dbReference>
<dbReference type="PANTHER" id="PTHR12358:SF106">
    <property type="entry name" value="LIPID KINASE YEGS"/>
    <property type="match status" value="1"/>
</dbReference>
<dbReference type="RefSeq" id="WP_377280187.1">
    <property type="nucleotide sequence ID" value="NZ_JBHSGL010000016.1"/>
</dbReference>
<dbReference type="PANTHER" id="PTHR12358">
    <property type="entry name" value="SPHINGOSINE KINASE"/>
    <property type="match status" value="1"/>
</dbReference>
<dbReference type="SMART" id="SM00046">
    <property type="entry name" value="DAGKc"/>
    <property type="match status" value="1"/>
</dbReference>
<keyword evidence="4 14" id="KW-0808">Transferase</keyword>
<evidence type="ECO:0000256" key="7">
    <source>
        <dbReference type="ARBA" id="ARBA00022777"/>
    </source>
</evidence>
<dbReference type="EC" id="2.7.1.-" evidence="14"/>
<accession>A0ABV9MHZ4</accession>
<evidence type="ECO:0000256" key="6">
    <source>
        <dbReference type="ARBA" id="ARBA00022741"/>
    </source>
</evidence>
<comment type="cofactor">
    <cofactor evidence="1">
        <name>Mg(2+)</name>
        <dbReference type="ChEBI" id="CHEBI:18420"/>
    </cofactor>
</comment>
<dbReference type="InterPro" id="IPR045540">
    <property type="entry name" value="YegS/DAGK_C"/>
</dbReference>
<dbReference type="InterPro" id="IPR050187">
    <property type="entry name" value="Lipid_Phosphate_FormReg"/>
</dbReference>
<keyword evidence="6" id="KW-0547">Nucleotide-binding</keyword>
<evidence type="ECO:0000259" key="13">
    <source>
        <dbReference type="PROSITE" id="PS50146"/>
    </source>
</evidence>
<dbReference type="Proteomes" id="UP001595932">
    <property type="component" value="Unassembled WGS sequence"/>
</dbReference>
<evidence type="ECO:0000256" key="3">
    <source>
        <dbReference type="ARBA" id="ARBA00022516"/>
    </source>
</evidence>
<protein>
    <submittedName>
        <fullName evidence="14">Diacylglycerol/lipid kinase family protein</fullName>
        <ecNumber evidence="14">2.7.1.-</ecNumber>
    </submittedName>
</protein>
<dbReference type="InterPro" id="IPR017438">
    <property type="entry name" value="ATP-NAD_kinase_N"/>
</dbReference>
<evidence type="ECO:0000256" key="5">
    <source>
        <dbReference type="ARBA" id="ARBA00022723"/>
    </source>
</evidence>
<evidence type="ECO:0000256" key="12">
    <source>
        <dbReference type="ARBA" id="ARBA00023264"/>
    </source>
</evidence>
<name>A0ABV9MHZ4_9BACL</name>
<dbReference type="InterPro" id="IPR016064">
    <property type="entry name" value="NAD/diacylglycerol_kinase_sf"/>
</dbReference>
<keyword evidence="9" id="KW-0460">Magnesium</keyword>